<dbReference type="PANTHER" id="PTHR11228:SF7">
    <property type="entry name" value="PQQA PEPTIDE CYCLASE"/>
    <property type="match status" value="1"/>
</dbReference>
<comment type="caution">
    <text evidence="7">The sequence shown here is derived from an EMBL/GenBank/DDBJ whole genome shotgun (WGS) entry which is preliminary data.</text>
</comment>
<dbReference type="InterPro" id="IPR013785">
    <property type="entry name" value="Aldolase_TIM"/>
</dbReference>
<dbReference type="Gene3D" id="3.20.20.70">
    <property type="entry name" value="Aldolase class I"/>
    <property type="match status" value="1"/>
</dbReference>
<dbReference type="PANTHER" id="PTHR11228">
    <property type="entry name" value="RADICAL SAM DOMAIN PROTEIN"/>
    <property type="match status" value="1"/>
</dbReference>
<keyword evidence="4" id="KW-0408">Iron</keyword>
<dbReference type="RefSeq" id="WP_345930972.1">
    <property type="nucleotide sequence ID" value="NZ_JBBKTV010000001.1"/>
</dbReference>
<accession>A0ABU9YDY6</accession>
<organism evidence="7 8">
    <name type="scientific">Tistrella arctica</name>
    <dbReference type="NCBI Taxonomy" id="3133430"/>
    <lineage>
        <taxon>Bacteria</taxon>
        <taxon>Pseudomonadati</taxon>
        <taxon>Pseudomonadota</taxon>
        <taxon>Alphaproteobacteria</taxon>
        <taxon>Geminicoccales</taxon>
        <taxon>Geminicoccaceae</taxon>
        <taxon>Tistrella</taxon>
    </lineage>
</organism>
<reference evidence="7 8" key="1">
    <citation type="submission" date="2024-03" db="EMBL/GenBank/DDBJ databases">
        <title>High-quality draft genome sequencing of Tistrella sp. BH-R2-4.</title>
        <authorList>
            <person name="Dong C."/>
        </authorList>
    </citation>
    <scope>NUCLEOTIDE SEQUENCE [LARGE SCALE GENOMIC DNA]</scope>
    <source>
        <strain evidence="7 8">BH-R2-4</strain>
    </source>
</reference>
<name>A0ABU9YDY6_9PROT</name>
<dbReference type="SFLD" id="SFLDG01103">
    <property type="entry name" value="Uncharacterised_Radical_SAM_Su"/>
    <property type="match status" value="1"/>
</dbReference>
<evidence type="ECO:0000259" key="6">
    <source>
        <dbReference type="Pfam" id="PF04055"/>
    </source>
</evidence>
<gene>
    <name evidence="7" type="primary">hxsC</name>
    <name evidence="7" type="ORF">WG926_01120</name>
</gene>
<comment type="cofactor">
    <cofactor evidence="1">
        <name>[4Fe-4S] cluster</name>
        <dbReference type="ChEBI" id="CHEBI:49883"/>
    </cofactor>
</comment>
<dbReference type="CDD" id="cd01335">
    <property type="entry name" value="Radical_SAM"/>
    <property type="match status" value="1"/>
</dbReference>
<keyword evidence="8" id="KW-1185">Reference proteome</keyword>
<dbReference type="InterPro" id="IPR007197">
    <property type="entry name" value="rSAM"/>
</dbReference>
<evidence type="ECO:0000256" key="4">
    <source>
        <dbReference type="ARBA" id="ARBA00023004"/>
    </source>
</evidence>
<dbReference type="SFLD" id="SFLDS00029">
    <property type="entry name" value="Radical_SAM"/>
    <property type="match status" value="1"/>
</dbReference>
<evidence type="ECO:0000313" key="8">
    <source>
        <dbReference type="Proteomes" id="UP001413721"/>
    </source>
</evidence>
<dbReference type="InterPro" id="IPR050377">
    <property type="entry name" value="Radical_SAM_PqqE_MftC-like"/>
</dbReference>
<sequence>MALPLHQRLTYAGPPTTIDVAKIADFDVLATGRVPLERCVLWQDDVIAGLLPASALAVAAGVFGAGHPAPPQGYTGPWWGAGGRRDLVAPGDVVGLSPDNGLATVLWRRGSHANTLLATERCNSLCLMCSQPPRASADDHRPAHLIQIIELIDPDEPQLGISGGEPTLLGEGLAAVITAARHHLPNTALHVLSNGRRFADRDIAMSLAGIAPDAVTWGIPVYGDVAALHDYVVQAPGAFSETIEGLYNLASIGAVAEIRIVLTRPTVERLEALSRFIYRALPFAAHVAFMGLEPMGFARRNRDAIWIDPADFATPLGRAVHRLAAHGMTVSLYNLPLCVLPADLHRFARASISDWKNDFAPVCAPCPARAACAGFFVSADARWIGRDVRPLTDWPAPRDGADISCPA</sequence>
<feature type="domain" description="Radical SAM core" evidence="6">
    <location>
        <begin position="119"/>
        <end position="272"/>
    </location>
</feature>
<keyword evidence="5" id="KW-0411">Iron-sulfur</keyword>
<dbReference type="Proteomes" id="UP001413721">
    <property type="component" value="Unassembled WGS sequence"/>
</dbReference>
<dbReference type="Pfam" id="PF04055">
    <property type="entry name" value="Radical_SAM"/>
    <property type="match status" value="1"/>
</dbReference>
<proteinExistence type="predicted"/>
<keyword evidence="3" id="KW-0479">Metal-binding</keyword>
<evidence type="ECO:0000256" key="3">
    <source>
        <dbReference type="ARBA" id="ARBA00022723"/>
    </source>
</evidence>
<dbReference type="InterPro" id="IPR024032">
    <property type="entry name" value="rSAM_paired_HxsC"/>
</dbReference>
<evidence type="ECO:0000256" key="2">
    <source>
        <dbReference type="ARBA" id="ARBA00022691"/>
    </source>
</evidence>
<keyword evidence="2" id="KW-0949">S-adenosyl-L-methionine</keyword>
<dbReference type="NCBIfam" id="TIGR03977">
    <property type="entry name" value="rSAM_pair_HxsC"/>
    <property type="match status" value="1"/>
</dbReference>
<dbReference type="SUPFAM" id="SSF102114">
    <property type="entry name" value="Radical SAM enzymes"/>
    <property type="match status" value="1"/>
</dbReference>
<evidence type="ECO:0000313" key="7">
    <source>
        <dbReference type="EMBL" id="MEN2986885.1"/>
    </source>
</evidence>
<evidence type="ECO:0000256" key="1">
    <source>
        <dbReference type="ARBA" id="ARBA00001966"/>
    </source>
</evidence>
<evidence type="ECO:0000256" key="5">
    <source>
        <dbReference type="ARBA" id="ARBA00023014"/>
    </source>
</evidence>
<dbReference type="EMBL" id="JBBKTW010000001">
    <property type="protein sequence ID" value="MEN2986885.1"/>
    <property type="molecule type" value="Genomic_DNA"/>
</dbReference>
<dbReference type="InterPro" id="IPR058240">
    <property type="entry name" value="rSAM_sf"/>
</dbReference>
<protein>
    <submittedName>
        <fullName evidence="7">His-Xaa-Ser system radical SAM maturase HxsC</fullName>
    </submittedName>
</protein>